<accession>A0AAD6YSA2</accession>
<reference evidence="1" key="1">
    <citation type="submission" date="2023-03" db="EMBL/GenBank/DDBJ databases">
        <title>Massive genome expansion in bonnet fungi (Mycena s.s.) driven by repeated elements and novel gene families across ecological guilds.</title>
        <authorList>
            <consortium name="Lawrence Berkeley National Laboratory"/>
            <person name="Harder C.B."/>
            <person name="Miyauchi S."/>
            <person name="Viragh M."/>
            <person name="Kuo A."/>
            <person name="Thoen E."/>
            <person name="Andreopoulos B."/>
            <person name="Lu D."/>
            <person name="Skrede I."/>
            <person name="Drula E."/>
            <person name="Henrissat B."/>
            <person name="Morin E."/>
            <person name="Kohler A."/>
            <person name="Barry K."/>
            <person name="LaButti K."/>
            <person name="Morin E."/>
            <person name="Salamov A."/>
            <person name="Lipzen A."/>
            <person name="Mereny Z."/>
            <person name="Hegedus B."/>
            <person name="Baldrian P."/>
            <person name="Stursova M."/>
            <person name="Weitz H."/>
            <person name="Taylor A."/>
            <person name="Grigoriev I.V."/>
            <person name="Nagy L.G."/>
            <person name="Martin F."/>
            <person name="Kauserud H."/>
        </authorList>
    </citation>
    <scope>NUCLEOTIDE SEQUENCE</scope>
    <source>
        <strain evidence="1">9144</strain>
    </source>
</reference>
<protein>
    <recommendedName>
        <fullName evidence="3">Virilizer N-terminal domain-containing protein</fullName>
    </recommendedName>
</protein>
<dbReference type="Proteomes" id="UP001219525">
    <property type="component" value="Unassembled WGS sequence"/>
</dbReference>
<name>A0AAD6YSA2_9AGAR</name>
<evidence type="ECO:0008006" key="3">
    <source>
        <dbReference type="Google" id="ProtNLM"/>
    </source>
</evidence>
<evidence type="ECO:0000313" key="1">
    <source>
        <dbReference type="EMBL" id="KAJ7228207.1"/>
    </source>
</evidence>
<dbReference type="EMBL" id="JARJCW010000002">
    <property type="protein sequence ID" value="KAJ7228207.1"/>
    <property type="molecule type" value="Genomic_DNA"/>
</dbReference>
<organism evidence="1 2">
    <name type="scientific">Mycena pura</name>
    <dbReference type="NCBI Taxonomy" id="153505"/>
    <lineage>
        <taxon>Eukaryota</taxon>
        <taxon>Fungi</taxon>
        <taxon>Dikarya</taxon>
        <taxon>Basidiomycota</taxon>
        <taxon>Agaricomycotina</taxon>
        <taxon>Agaricomycetes</taxon>
        <taxon>Agaricomycetidae</taxon>
        <taxon>Agaricales</taxon>
        <taxon>Marasmiineae</taxon>
        <taxon>Mycenaceae</taxon>
        <taxon>Mycena</taxon>
    </lineage>
</organism>
<evidence type="ECO:0000313" key="2">
    <source>
        <dbReference type="Proteomes" id="UP001219525"/>
    </source>
</evidence>
<sequence length="1105" mass="121792">MLILRDSALTHACSCTDPDAFFLDVFFNAHPTSPEAKDKQRAANALVPTSIAYAGGQVDFSVDMGAEYATRLMIVKGAFRSLSIAIYGETVLELPALIPSYERRPMLPVEPLPLTQAVDPSYMLDPTHVASQLLALIPDSPPLALVIRLMFCLKPSNDDWDLPDFPYLHADLETDDEAFNLDIALDRTAKPVRDDVSYDTLSAFATKVAEAVGPKSANQAYLVAKLLAISASQHPDMSRTLLQQMDFNAVFDARTMDDEVTLLRLLEAVANADIARHLSSTWFLDELNKLEASPTTEKYVKAVARRVEARIRGWSVFEDALVNTTGNFHGAAQMLEDVGLDEQSIGIWLETMLTHPNIVDKLAAVPVPVDRQQLPAHLLRRRACRADITHKDFIAFTRAYVGVASVLAVWAWTDSLGNDDCRAQTLAIVRLWQNVDGYREIVNHLLLLRQLTRRLEWITTGNVLPRKSGILAEQILVDLTKDPHAILSEDVVQAILSLNPPLSFIAEHERLSMRKVALVADDGLPAAIEELTFTSSHPLSLRRLRTIRVSLAIVQRELADAESGEWMVLQAMWDENAHGFVERIVDMFVGVSTDLNTHFGLIHPPPRNEPLVEQLFQTADDLLRLITHVAPTLPMTSRALRNLTCSIADVFAYADTAGSRYSQASAAAVDLRQTCLDLVSTLVQPGMQAEPQKPAAEVVIRALLEHGHGTLTRGRDPMGDFPQVLTLIDHILPHTRVDDDRWVAFILPKVLLEFGAYFRLLDPANKVYVINRVVKLDDGLVGIGEWLLVEEMKHLSQALEGLKQAASSRELEMATQHLIFLSLQFLSGLVSGSEWIMSTITSVPEVSKLLAGCLTALLDMHLVSPVLDDITRVLATRAETFEADLKFALVLTSLRAFRHEPRVLQGVLKELPWDPDQDSHYRELLRLEIGQTLAIMADARVTAKLAQTVLSILVWLTEQEDPKMATLCGISSSSLSQVLVKLEKTLPPSSATAFASMKTAIHVEEDDAMVPTAAELPSRLALTLQELEGLFRPVHTGAMPSTPKGTAHTPDILGVLTSPTGLLRSPAATGLTKQYAGDSFRLLRQAPTARLNTSRLPSMHGASLS</sequence>
<comment type="caution">
    <text evidence="1">The sequence shown here is derived from an EMBL/GenBank/DDBJ whole genome shotgun (WGS) entry which is preliminary data.</text>
</comment>
<gene>
    <name evidence="1" type="ORF">GGX14DRAFT_346173</name>
</gene>
<dbReference type="AlphaFoldDB" id="A0AAD6YSA2"/>
<keyword evidence="2" id="KW-1185">Reference proteome</keyword>
<proteinExistence type="predicted"/>